<evidence type="ECO:0000256" key="3">
    <source>
        <dbReference type="ARBA" id="ARBA00022679"/>
    </source>
</evidence>
<evidence type="ECO:0000259" key="9">
    <source>
        <dbReference type="Pfam" id="PF02397"/>
    </source>
</evidence>
<feature type="transmembrane region" description="Helical" evidence="8">
    <location>
        <begin position="131"/>
        <end position="153"/>
    </location>
</feature>
<dbReference type="STRING" id="1121003.SAMN03080618_02869"/>
<evidence type="ECO:0000256" key="6">
    <source>
        <dbReference type="ARBA" id="ARBA00023136"/>
    </source>
</evidence>
<keyword evidence="3 10" id="KW-0808">Transferase</keyword>
<dbReference type="AlphaFoldDB" id="A0A1I3R478"/>
<comment type="subcellular location">
    <subcellularLocation>
        <location evidence="1">Membrane</location>
        <topology evidence="1">Multi-pass membrane protein</topology>
    </subcellularLocation>
</comment>
<dbReference type="EMBL" id="FORF01000017">
    <property type="protein sequence ID" value="SFJ40056.1"/>
    <property type="molecule type" value="Genomic_DNA"/>
</dbReference>
<evidence type="ECO:0000256" key="2">
    <source>
        <dbReference type="ARBA" id="ARBA00006464"/>
    </source>
</evidence>
<keyword evidence="7" id="KW-0270">Exopolysaccharide synthesis</keyword>
<reference evidence="11" key="1">
    <citation type="submission" date="2016-10" db="EMBL/GenBank/DDBJ databases">
        <authorList>
            <person name="Varghese N."/>
            <person name="Submissions S."/>
        </authorList>
    </citation>
    <scope>NUCLEOTIDE SEQUENCE [LARGE SCALE GENOMIC DNA]</scope>
    <source>
        <strain evidence="11">DSM 21857</strain>
    </source>
</reference>
<accession>A0A1I3R478</accession>
<dbReference type="InterPro" id="IPR017475">
    <property type="entry name" value="EPS_sugar_tfrase"/>
</dbReference>
<dbReference type="GO" id="GO:0009242">
    <property type="term" value="P:colanic acid biosynthetic process"/>
    <property type="evidence" value="ECO:0007669"/>
    <property type="project" value="TreeGrafter"/>
</dbReference>
<comment type="similarity">
    <text evidence="2">Belongs to the bacterial sugar transferase family.</text>
</comment>
<gene>
    <name evidence="10" type="ORF">SAMN03080618_02869</name>
</gene>
<organism evidence="10 11">
    <name type="scientific">Aquamicrobium aerolatum DSM 21857</name>
    <dbReference type="NCBI Taxonomy" id="1121003"/>
    <lineage>
        <taxon>Bacteria</taxon>
        <taxon>Pseudomonadati</taxon>
        <taxon>Pseudomonadota</taxon>
        <taxon>Alphaproteobacteria</taxon>
        <taxon>Hyphomicrobiales</taxon>
        <taxon>Phyllobacteriaceae</taxon>
        <taxon>Aerobium</taxon>
    </lineage>
</organism>
<keyword evidence="11" id="KW-1185">Reference proteome</keyword>
<name>A0A1I3R478_9HYPH</name>
<dbReference type="Proteomes" id="UP000242763">
    <property type="component" value="Unassembled WGS sequence"/>
</dbReference>
<evidence type="ECO:0000256" key="1">
    <source>
        <dbReference type="ARBA" id="ARBA00004141"/>
    </source>
</evidence>
<evidence type="ECO:0000256" key="8">
    <source>
        <dbReference type="SAM" id="Phobius"/>
    </source>
</evidence>
<evidence type="ECO:0000256" key="7">
    <source>
        <dbReference type="ARBA" id="ARBA00023169"/>
    </source>
</evidence>
<dbReference type="GO" id="GO:0089702">
    <property type="term" value="F:undecaprenyl-phosphate glucose phosphotransferase activity"/>
    <property type="evidence" value="ECO:0007669"/>
    <property type="project" value="TreeGrafter"/>
</dbReference>
<dbReference type="Pfam" id="PF02397">
    <property type="entry name" value="Bac_transf"/>
    <property type="match status" value="1"/>
</dbReference>
<feature type="transmembrane region" description="Helical" evidence="8">
    <location>
        <begin position="67"/>
        <end position="87"/>
    </location>
</feature>
<evidence type="ECO:0000256" key="5">
    <source>
        <dbReference type="ARBA" id="ARBA00022989"/>
    </source>
</evidence>
<feature type="transmembrane region" description="Helical" evidence="8">
    <location>
        <begin position="294"/>
        <end position="315"/>
    </location>
</feature>
<keyword evidence="5 8" id="KW-1133">Transmembrane helix</keyword>
<evidence type="ECO:0000313" key="11">
    <source>
        <dbReference type="Proteomes" id="UP000242763"/>
    </source>
</evidence>
<protein>
    <submittedName>
        <fullName evidence="10">Putative colanic acid biosysnthesis UDP-glucose lipid carrier transferase</fullName>
    </submittedName>
</protein>
<feature type="domain" description="Bacterial sugar transferase" evidence="9">
    <location>
        <begin position="289"/>
        <end position="470"/>
    </location>
</feature>
<sequence length="475" mass="52881">MSITAESSNHRTRLAAATRRRRRISFDMVAHVAALMDIVLILASTVAAVTLYHHLMFGITGDPSMNFGVGILTAVIFVLAMASMRAYSYDSMASMRRQMLLILFLFPTILAFVLAIVFFLKLGESFSRGAILYFTLLSMLTLAGMRFAMYRWIAPALASSLLRPRKAFLICPRELPAERLQQLLHVGSAQAVSFALLPDDDISAEQLKDRLAGLDTRSGIDEIIVIWRDGNANQLEDLLIAIGRLPLPAKIVFDNLIGSVASCPRAQFGKLSAFQVQSAPLAPAERLVKRIFDIAVAAIALLLLAPMLLLVAIAIKLDSSGPVLFLQRRLGHDNEPFRIVKFRSMSVMEDGDCVNQATVADPRITRVGAFIRAYSIDELPQFWNVLRGEMSVVGPRPHAVAHDNLFDPLISEYASRRHVKPGVTGWAQVCGHRGETPTVELMAKRIQYDRWYIDNWSLWLDIKIVLQTFISLRGH</sequence>
<feature type="transmembrane region" description="Helical" evidence="8">
    <location>
        <begin position="29"/>
        <end position="55"/>
    </location>
</feature>
<evidence type="ECO:0000256" key="4">
    <source>
        <dbReference type="ARBA" id="ARBA00022692"/>
    </source>
</evidence>
<evidence type="ECO:0000313" key="10">
    <source>
        <dbReference type="EMBL" id="SFJ40056.1"/>
    </source>
</evidence>
<dbReference type="PANTHER" id="PTHR30576:SF21">
    <property type="entry name" value="UDP-GLUCOSE:UNDECAPRENYL-PHOSPHATE GLUCOSE-1-PHOSPHATE TRANSFERASE"/>
    <property type="match status" value="1"/>
</dbReference>
<keyword evidence="6 8" id="KW-0472">Membrane</keyword>
<dbReference type="RefSeq" id="WP_244523271.1">
    <property type="nucleotide sequence ID" value="NZ_FORF01000017.1"/>
</dbReference>
<dbReference type="InterPro" id="IPR003362">
    <property type="entry name" value="Bact_transf"/>
</dbReference>
<dbReference type="PANTHER" id="PTHR30576">
    <property type="entry name" value="COLANIC BIOSYNTHESIS UDP-GLUCOSE LIPID CARRIER TRANSFERASE"/>
    <property type="match status" value="1"/>
</dbReference>
<dbReference type="NCBIfam" id="TIGR03025">
    <property type="entry name" value="EPS_sugtrans"/>
    <property type="match status" value="1"/>
</dbReference>
<dbReference type="GO" id="GO:0000271">
    <property type="term" value="P:polysaccharide biosynthetic process"/>
    <property type="evidence" value="ECO:0007669"/>
    <property type="project" value="UniProtKB-KW"/>
</dbReference>
<dbReference type="GO" id="GO:0016020">
    <property type="term" value="C:membrane"/>
    <property type="evidence" value="ECO:0007669"/>
    <property type="project" value="UniProtKB-SubCell"/>
</dbReference>
<feature type="transmembrane region" description="Helical" evidence="8">
    <location>
        <begin position="99"/>
        <end position="119"/>
    </location>
</feature>
<keyword evidence="4 8" id="KW-0812">Transmembrane</keyword>
<proteinExistence type="inferred from homology"/>